<dbReference type="PANTHER" id="PTHR21432">
    <property type="entry name" value="ACETYL-COA HYDROLASE-RELATED"/>
    <property type="match status" value="1"/>
</dbReference>
<organism evidence="2">
    <name type="scientific">freshwater metagenome</name>
    <dbReference type="NCBI Taxonomy" id="449393"/>
    <lineage>
        <taxon>unclassified sequences</taxon>
        <taxon>metagenomes</taxon>
        <taxon>ecological metagenomes</taxon>
    </lineage>
</organism>
<protein>
    <submittedName>
        <fullName evidence="2">Unannotated protein</fullName>
    </submittedName>
</protein>
<dbReference type="AlphaFoldDB" id="A0A6J6DTE1"/>
<dbReference type="Gene3D" id="3.40.1080.20">
    <property type="entry name" value="Acetyl-CoA hydrolase/transferase C-terminal domain"/>
    <property type="match status" value="1"/>
</dbReference>
<dbReference type="InterPro" id="IPR026888">
    <property type="entry name" value="AcetylCoA_hyd_C"/>
</dbReference>
<dbReference type="InterPro" id="IPR046433">
    <property type="entry name" value="ActCoA_hydro"/>
</dbReference>
<sequence length="410" mass="45078">MRKISVEHLPDALIELPENPRVVVSGNAATPWILLDAFDKQVSHYRLHMLNAQRGIPDRDGVIHETVFVGAGMRNSSRLDYVPCRLSLVPKLLSTERPADVVLLHTSKVYDGKVSLGIEVNVIPAVIATVKQRGGLIIGQVNEQMPYTFGDGEIDLDVFDYIIEVDTPVDAHPIPPLTDTAREIGDRIAFKVLDGSTLQMGIGAIPNAFLTAVAQERTNLKVWTEMFSDGVLDLESRGRLDKATAIRASFAFGSQELYRWMDRNPRIHMLKTEKTNNPAKVADQPMMTSVNAALQVDLLDQANASRIGNKIYSGFGGSTDFIVGAMHAKGGQAFIALPSWHPKANCSTIVPLLTEPTTHFQHSAIVTEQGMATMFGRSQHEQASSLIANCAHPDAREHLWTEGRRLGFVE</sequence>
<dbReference type="Gene3D" id="3.30.750.70">
    <property type="entry name" value="4-hydroxybutyrate coenzyme like domains"/>
    <property type="match status" value="1"/>
</dbReference>
<gene>
    <name evidence="2" type="ORF">UFOPK1726_00001</name>
</gene>
<dbReference type="InterPro" id="IPR038460">
    <property type="entry name" value="AcetylCoA_hyd_C_sf"/>
</dbReference>
<dbReference type="GO" id="GO:0008775">
    <property type="term" value="F:acetate CoA-transferase activity"/>
    <property type="evidence" value="ECO:0007669"/>
    <property type="project" value="InterPro"/>
</dbReference>
<dbReference type="Gene3D" id="3.40.1080.10">
    <property type="entry name" value="Glutaconate Coenzyme A-transferase"/>
    <property type="match status" value="1"/>
</dbReference>
<dbReference type="PANTHER" id="PTHR21432:SF20">
    <property type="entry name" value="ACETYL-COA HYDROLASE"/>
    <property type="match status" value="1"/>
</dbReference>
<dbReference type="EMBL" id="CAEZTT010000001">
    <property type="protein sequence ID" value="CAB4566185.1"/>
    <property type="molecule type" value="Genomic_DNA"/>
</dbReference>
<dbReference type="InterPro" id="IPR037171">
    <property type="entry name" value="NagB/RpiA_transferase-like"/>
</dbReference>
<dbReference type="GO" id="GO:0006083">
    <property type="term" value="P:acetate metabolic process"/>
    <property type="evidence" value="ECO:0007669"/>
    <property type="project" value="InterPro"/>
</dbReference>
<evidence type="ECO:0000259" key="1">
    <source>
        <dbReference type="Pfam" id="PF13336"/>
    </source>
</evidence>
<dbReference type="SUPFAM" id="SSF100950">
    <property type="entry name" value="NagB/RpiA/CoA transferase-like"/>
    <property type="match status" value="2"/>
</dbReference>
<reference evidence="2" key="1">
    <citation type="submission" date="2020-05" db="EMBL/GenBank/DDBJ databases">
        <authorList>
            <person name="Chiriac C."/>
            <person name="Salcher M."/>
            <person name="Ghai R."/>
            <person name="Kavagutti S V."/>
        </authorList>
    </citation>
    <scope>NUCLEOTIDE SEQUENCE</scope>
</reference>
<dbReference type="Pfam" id="PF13336">
    <property type="entry name" value="AcetylCoA_hyd_C"/>
    <property type="match status" value="1"/>
</dbReference>
<feature type="domain" description="Acetyl-CoA hydrolase/transferase C-terminal" evidence="1">
    <location>
        <begin position="253"/>
        <end position="401"/>
    </location>
</feature>
<accession>A0A6J6DTE1</accession>
<evidence type="ECO:0000313" key="2">
    <source>
        <dbReference type="EMBL" id="CAB4566185.1"/>
    </source>
</evidence>
<name>A0A6J6DTE1_9ZZZZ</name>
<proteinExistence type="predicted"/>